<dbReference type="CDD" id="cd01836">
    <property type="entry name" value="FeeA_FeeB_like"/>
    <property type="match status" value="1"/>
</dbReference>
<name>A0A3A4AAG9_9ACTN</name>
<dbReference type="Gene3D" id="3.40.50.1110">
    <property type="entry name" value="SGNH hydrolase"/>
    <property type="match status" value="1"/>
</dbReference>
<keyword evidence="4" id="KW-1185">Reference proteome</keyword>
<dbReference type="GO" id="GO:0016787">
    <property type="term" value="F:hydrolase activity"/>
    <property type="evidence" value="ECO:0007669"/>
    <property type="project" value="UniProtKB-KW"/>
</dbReference>
<dbReference type="InterPro" id="IPR036514">
    <property type="entry name" value="SGNH_hydro_sf"/>
</dbReference>
<dbReference type="Proteomes" id="UP000265768">
    <property type="component" value="Unassembled WGS sequence"/>
</dbReference>
<organism evidence="3 4">
    <name type="scientific">Bailinhaonella thermotolerans</name>
    <dbReference type="NCBI Taxonomy" id="1070861"/>
    <lineage>
        <taxon>Bacteria</taxon>
        <taxon>Bacillati</taxon>
        <taxon>Actinomycetota</taxon>
        <taxon>Actinomycetes</taxon>
        <taxon>Streptosporangiales</taxon>
        <taxon>Streptosporangiaceae</taxon>
        <taxon>Bailinhaonella</taxon>
    </lineage>
</organism>
<evidence type="ECO:0000313" key="3">
    <source>
        <dbReference type="EMBL" id="RJL25211.1"/>
    </source>
</evidence>
<protein>
    <submittedName>
        <fullName evidence="3">SGNH/GDSL hydrolase family protein</fullName>
    </submittedName>
</protein>
<feature type="domain" description="SGNH hydrolase-type esterase" evidence="2">
    <location>
        <begin position="70"/>
        <end position="242"/>
    </location>
</feature>
<dbReference type="SUPFAM" id="SSF52266">
    <property type="entry name" value="SGNH hydrolase"/>
    <property type="match status" value="1"/>
</dbReference>
<sequence length="263" mass="25937">MAPLLLPQAVRVRRATPRLPEAGGPRAGLTPPPPYGGAAPLTPYGGASGQGGGAGLGPYGGPGGAARLAVVGESTAAGVGVETSEEGLPGHLARALAGALGRPVAWSVAGRTGANAAEVTRDLAPGVGAADVVVVAVGVNDLLELTRLGAWAARVRGLAGVLRERSGGAPVVFSGMPPVGRFPALPRPLRDVLGRRAAALDLVMAHALAGVPGAVHAPMEVPVELPGFFASDGFHPSAPGYRTWAGVLLPAVLTALGEPAPLA</sequence>
<keyword evidence="3" id="KW-0378">Hydrolase</keyword>
<dbReference type="OrthoDB" id="9804395at2"/>
<proteinExistence type="predicted"/>
<feature type="region of interest" description="Disordered" evidence="1">
    <location>
        <begin position="15"/>
        <end position="46"/>
    </location>
</feature>
<comment type="caution">
    <text evidence="3">The sequence shown here is derived from an EMBL/GenBank/DDBJ whole genome shotgun (WGS) entry which is preliminary data.</text>
</comment>
<dbReference type="AlphaFoldDB" id="A0A3A4AAG9"/>
<dbReference type="Pfam" id="PF13472">
    <property type="entry name" value="Lipase_GDSL_2"/>
    <property type="match status" value="1"/>
</dbReference>
<dbReference type="InterPro" id="IPR013830">
    <property type="entry name" value="SGNH_hydro"/>
</dbReference>
<gene>
    <name evidence="3" type="ORF">D5H75_27280</name>
</gene>
<accession>A0A3A4AAG9</accession>
<evidence type="ECO:0000259" key="2">
    <source>
        <dbReference type="Pfam" id="PF13472"/>
    </source>
</evidence>
<evidence type="ECO:0000313" key="4">
    <source>
        <dbReference type="Proteomes" id="UP000265768"/>
    </source>
</evidence>
<reference evidence="3 4" key="1">
    <citation type="submission" date="2018-09" db="EMBL/GenBank/DDBJ databases">
        <title>YIM 75507 draft genome.</title>
        <authorList>
            <person name="Tang S."/>
            <person name="Feng Y."/>
        </authorList>
    </citation>
    <scope>NUCLEOTIDE SEQUENCE [LARGE SCALE GENOMIC DNA]</scope>
    <source>
        <strain evidence="3 4">YIM 75507</strain>
    </source>
</reference>
<evidence type="ECO:0000256" key="1">
    <source>
        <dbReference type="SAM" id="MobiDB-lite"/>
    </source>
</evidence>
<dbReference type="EMBL" id="QZEY01000013">
    <property type="protein sequence ID" value="RJL25211.1"/>
    <property type="molecule type" value="Genomic_DNA"/>
</dbReference>